<dbReference type="Pfam" id="PF05199">
    <property type="entry name" value="GMC_oxred_C"/>
    <property type="match status" value="1"/>
</dbReference>
<dbReference type="Proteomes" id="UP000293719">
    <property type="component" value="Chromosome"/>
</dbReference>
<dbReference type="PANTHER" id="PTHR42784:SF1">
    <property type="entry name" value="PYRANOSE 2-OXIDASE"/>
    <property type="match status" value="1"/>
</dbReference>
<dbReference type="InterPro" id="IPR051473">
    <property type="entry name" value="P2Ox-like"/>
</dbReference>
<dbReference type="GO" id="GO:0016614">
    <property type="term" value="F:oxidoreductase activity, acting on CH-OH group of donors"/>
    <property type="evidence" value="ECO:0007669"/>
    <property type="project" value="InterPro"/>
</dbReference>
<evidence type="ECO:0000256" key="3">
    <source>
        <dbReference type="ARBA" id="ARBA00022630"/>
    </source>
</evidence>
<comment type="cofactor">
    <cofactor evidence="1">
        <name>FAD</name>
        <dbReference type="ChEBI" id="CHEBI:57692"/>
    </cofactor>
</comment>
<protein>
    <submittedName>
        <fullName evidence="8">GMC family oxidoreductase</fullName>
    </submittedName>
</protein>
<evidence type="ECO:0000256" key="4">
    <source>
        <dbReference type="ARBA" id="ARBA00022827"/>
    </source>
</evidence>
<keyword evidence="4" id="KW-0274">FAD</keyword>
<comment type="similarity">
    <text evidence="2">Belongs to the GMC oxidoreductase family.</text>
</comment>
<dbReference type="AlphaFoldDB" id="A0A4P6UWU3"/>
<feature type="domain" description="FAD dependent oxidoreductase" evidence="6">
    <location>
        <begin position="18"/>
        <end position="235"/>
    </location>
</feature>
<sequence>MIVDLQSIATAEKFEAEVCIVGAGAAGIPLALELAAKGVGVVLLEGGAVGYDNATQALYEGTLAGHDNTDLVYSRLRQFGGTTQHWTGMCAPLDEIDFEARACNGNIEWPFARSALDAFYARAHDYLELGEYRYSTEQWEGLLAGDPLPLPGALLDHGFYQQSPPTRFADAYLGDIEKARTIRCLINANVTDIVLGESGDMVDHVTVGALSGTTATVKAKKFVLACGGIENARLLLNADSQRPAGLGNENDLVGRHFMDHLHIEASQIALSDSRRDLGYYRQVTDTSSLLIGLKVQAALMRRQNLLNNTAFFTIVWKDQAQNDDFRDHAWLSFSALAKTFARGEVPDRFAERVCNVAESPGSVITGLSRHIRRRISEGGEIDDVLLWQDAEQAPNPDSRVLLNADRDALGLRRTTLDWRILPADLESLRRTHEIIGRAFGEAGLGRLRIGLPEDGDLSGIYTAYHHMGTTRMHTDPRRGVVDGDGRMHTVPNLYIAGSSVFPTGGAANPTLTIVALAIRMADHLAETLAL</sequence>
<dbReference type="InterPro" id="IPR006076">
    <property type="entry name" value="FAD-dep_OxRdtase"/>
</dbReference>
<dbReference type="OrthoDB" id="9798604at2"/>
<dbReference type="PANTHER" id="PTHR42784">
    <property type="entry name" value="PYRANOSE 2-OXIDASE"/>
    <property type="match status" value="1"/>
</dbReference>
<keyword evidence="3" id="KW-0285">Flavoprotein</keyword>
<name>A0A4P6UWU3_9HYPH</name>
<dbReference type="Pfam" id="PF01266">
    <property type="entry name" value="DAO"/>
    <property type="match status" value="1"/>
</dbReference>
<dbReference type="RefSeq" id="WP_131615241.1">
    <property type="nucleotide sequence ID" value="NZ_CP036532.1"/>
</dbReference>
<dbReference type="InterPro" id="IPR036188">
    <property type="entry name" value="FAD/NAD-bd_sf"/>
</dbReference>
<evidence type="ECO:0000313" key="8">
    <source>
        <dbReference type="EMBL" id="QBK29532.1"/>
    </source>
</evidence>
<evidence type="ECO:0000259" key="7">
    <source>
        <dbReference type="Pfam" id="PF05199"/>
    </source>
</evidence>
<accession>A0A4P6UWU3</accession>
<organism evidence="8 9">
    <name type="scientific">Roseitalea porphyridii</name>
    <dbReference type="NCBI Taxonomy" id="1852022"/>
    <lineage>
        <taxon>Bacteria</taxon>
        <taxon>Pseudomonadati</taxon>
        <taxon>Pseudomonadota</taxon>
        <taxon>Alphaproteobacteria</taxon>
        <taxon>Hyphomicrobiales</taxon>
        <taxon>Ahrensiaceae</taxon>
        <taxon>Roseitalea</taxon>
    </lineage>
</organism>
<dbReference type="SUPFAM" id="SSF51905">
    <property type="entry name" value="FAD/NAD(P)-binding domain"/>
    <property type="match status" value="1"/>
</dbReference>
<gene>
    <name evidence="8" type="ORF">E0E05_02340</name>
</gene>
<dbReference type="Gene3D" id="3.50.50.60">
    <property type="entry name" value="FAD/NAD(P)-binding domain"/>
    <property type="match status" value="2"/>
</dbReference>
<keyword evidence="9" id="KW-1185">Reference proteome</keyword>
<dbReference type="KEGG" id="rpod:E0E05_02340"/>
<evidence type="ECO:0000256" key="2">
    <source>
        <dbReference type="ARBA" id="ARBA00010790"/>
    </source>
</evidence>
<keyword evidence="5" id="KW-0560">Oxidoreductase</keyword>
<evidence type="ECO:0000259" key="6">
    <source>
        <dbReference type="Pfam" id="PF01266"/>
    </source>
</evidence>
<evidence type="ECO:0000256" key="5">
    <source>
        <dbReference type="ARBA" id="ARBA00023002"/>
    </source>
</evidence>
<dbReference type="EMBL" id="CP036532">
    <property type="protein sequence ID" value="QBK29532.1"/>
    <property type="molecule type" value="Genomic_DNA"/>
</dbReference>
<dbReference type="InterPro" id="IPR007867">
    <property type="entry name" value="GMC_OxRtase_C"/>
</dbReference>
<dbReference type="GeneID" id="90766122"/>
<evidence type="ECO:0000313" key="9">
    <source>
        <dbReference type="Proteomes" id="UP000293719"/>
    </source>
</evidence>
<proteinExistence type="inferred from homology"/>
<reference evidence="8 9" key="1">
    <citation type="journal article" date="2017" name="Int. J. Syst. Evol. Microbiol.">
        <title>Roseitalea porphyridii gen. nov., sp. nov., isolated from a red alga, and reclassification of Hoeflea suaedae Chung et al. 2013 as Pseudohoeflea suaedae gen. nov., comb. nov.</title>
        <authorList>
            <person name="Hyeon J.W."/>
            <person name="Jeong S.E."/>
            <person name="Baek K."/>
            <person name="Jeon C.O."/>
        </authorList>
    </citation>
    <scope>NUCLEOTIDE SEQUENCE [LARGE SCALE GENOMIC DNA]</scope>
    <source>
        <strain evidence="8 9">MA7-20</strain>
    </source>
</reference>
<evidence type="ECO:0000256" key="1">
    <source>
        <dbReference type="ARBA" id="ARBA00001974"/>
    </source>
</evidence>
<feature type="domain" description="Glucose-methanol-choline oxidoreductase C-terminal" evidence="7">
    <location>
        <begin position="394"/>
        <end position="517"/>
    </location>
</feature>